<evidence type="ECO:0000256" key="11">
    <source>
        <dbReference type="ARBA" id="ARBA00049399"/>
    </source>
</evidence>
<dbReference type="STRING" id="1441095.AM592_08120"/>
<evidence type="ECO:0000256" key="9">
    <source>
        <dbReference type="ARBA" id="ARBA00032380"/>
    </source>
</evidence>
<evidence type="ECO:0000256" key="5">
    <source>
        <dbReference type="ARBA" id="ARBA00022679"/>
    </source>
</evidence>
<dbReference type="GO" id="GO:0016114">
    <property type="term" value="P:terpenoid biosynthetic process"/>
    <property type="evidence" value="ECO:0007669"/>
    <property type="project" value="UniProtKB-ARBA"/>
</dbReference>
<dbReference type="PATRIC" id="fig|1441095.3.peg.1785"/>
<dbReference type="SFLD" id="SFLDS00005">
    <property type="entry name" value="Isoprenoid_Synthase_Type_I"/>
    <property type="match status" value="1"/>
</dbReference>
<keyword evidence="7" id="KW-0460">Magnesium</keyword>
<dbReference type="PROSITE" id="PS00723">
    <property type="entry name" value="POLYPRENYL_SYNTHASE_1"/>
    <property type="match status" value="1"/>
</dbReference>
<dbReference type="Pfam" id="PF00348">
    <property type="entry name" value="polyprenyl_synt"/>
    <property type="match status" value="1"/>
</dbReference>
<dbReference type="GO" id="GO:0005737">
    <property type="term" value="C:cytoplasm"/>
    <property type="evidence" value="ECO:0007669"/>
    <property type="project" value="UniProtKB-ARBA"/>
</dbReference>
<evidence type="ECO:0000256" key="3">
    <source>
        <dbReference type="ARBA" id="ARBA00012439"/>
    </source>
</evidence>
<name>A0A0M5JIR1_9BACI</name>
<dbReference type="Gene3D" id="1.10.600.10">
    <property type="entry name" value="Farnesyl Diphosphate Synthase"/>
    <property type="match status" value="1"/>
</dbReference>
<comment type="catalytic activity">
    <reaction evidence="11">
        <text>isopentenyl diphosphate + (2E)-geranyl diphosphate = (2E,6E)-farnesyl diphosphate + diphosphate</text>
        <dbReference type="Rhea" id="RHEA:19361"/>
        <dbReference type="ChEBI" id="CHEBI:33019"/>
        <dbReference type="ChEBI" id="CHEBI:58057"/>
        <dbReference type="ChEBI" id="CHEBI:128769"/>
        <dbReference type="ChEBI" id="CHEBI:175763"/>
        <dbReference type="EC" id="2.5.1.10"/>
    </reaction>
</comment>
<dbReference type="GO" id="GO:0004337">
    <property type="term" value="F:(2E,6E)-farnesyl diphosphate synthase activity"/>
    <property type="evidence" value="ECO:0007669"/>
    <property type="project" value="UniProtKB-EC"/>
</dbReference>
<dbReference type="SUPFAM" id="SSF48576">
    <property type="entry name" value="Terpenoid synthases"/>
    <property type="match status" value="1"/>
</dbReference>
<evidence type="ECO:0000256" key="12">
    <source>
        <dbReference type="RuleBase" id="RU004466"/>
    </source>
</evidence>
<dbReference type="Proteomes" id="UP000067625">
    <property type="component" value="Chromosome"/>
</dbReference>
<dbReference type="AlphaFoldDB" id="A0A0M5JIR1"/>
<keyword evidence="8" id="KW-0414">Isoprene biosynthesis</keyword>
<dbReference type="FunFam" id="1.10.600.10:FF:000001">
    <property type="entry name" value="Geranylgeranyl diphosphate synthase"/>
    <property type="match status" value="1"/>
</dbReference>
<evidence type="ECO:0000256" key="10">
    <source>
        <dbReference type="ARBA" id="ARBA00032873"/>
    </source>
</evidence>
<gene>
    <name evidence="13" type="ORF">AM592_08120</name>
</gene>
<dbReference type="EC" id="2.5.1.10" evidence="3"/>
<dbReference type="PROSITE" id="PS00444">
    <property type="entry name" value="POLYPRENYL_SYNTHASE_2"/>
    <property type="match status" value="1"/>
</dbReference>
<comment type="similarity">
    <text evidence="2 12">Belongs to the FPP/GGPP synthase family.</text>
</comment>
<dbReference type="PANTHER" id="PTHR43281">
    <property type="entry name" value="FARNESYL DIPHOSPHATE SYNTHASE"/>
    <property type="match status" value="1"/>
</dbReference>
<organism evidence="13 14">
    <name type="scientific">Bacillus gobiensis</name>
    <dbReference type="NCBI Taxonomy" id="1441095"/>
    <lineage>
        <taxon>Bacteria</taxon>
        <taxon>Bacillati</taxon>
        <taxon>Bacillota</taxon>
        <taxon>Bacilli</taxon>
        <taxon>Bacillales</taxon>
        <taxon>Bacillaceae</taxon>
        <taxon>Bacillus</taxon>
    </lineage>
</organism>
<dbReference type="InterPro" id="IPR053378">
    <property type="entry name" value="Prenyl_diphosphate_synthase"/>
</dbReference>
<comment type="cofactor">
    <cofactor evidence="1">
        <name>Mg(2+)</name>
        <dbReference type="ChEBI" id="CHEBI:18420"/>
    </cofactor>
</comment>
<dbReference type="InterPro" id="IPR008949">
    <property type="entry name" value="Isoprenoid_synthase_dom_sf"/>
</dbReference>
<evidence type="ECO:0000313" key="14">
    <source>
        <dbReference type="Proteomes" id="UP000067625"/>
    </source>
</evidence>
<reference evidence="13 14" key="2">
    <citation type="journal article" date="2016" name="Int. J. Syst. Evol. Microbiol.">
        <title>Bacillus gobiensis sp. nov., isolated from a soil sample.</title>
        <authorList>
            <person name="Liu B."/>
            <person name="Liu G.H."/>
            <person name="Cetin S."/>
            <person name="Schumann P."/>
            <person name="Pan Z.Z."/>
            <person name="Chen Q.Q."/>
        </authorList>
    </citation>
    <scope>NUCLEOTIDE SEQUENCE [LARGE SCALE GENOMIC DNA]</scope>
    <source>
        <strain evidence="13 14">FJAT-4402</strain>
    </source>
</reference>
<evidence type="ECO:0000256" key="8">
    <source>
        <dbReference type="ARBA" id="ARBA00023229"/>
    </source>
</evidence>
<evidence type="ECO:0000256" key="6">
    <source>
        <dbReference type="ARBA" id="ARBA00022723"/>
    </source>
</evidence>
<proteinExistence type="inferred from homology"/>
<sequence>MKKVAVNLQEFLRTRKETIEHHLPIYVKQLNAPPILKESMLYSLEAGGKRLRPILVLALLHAYGKNEEQGLPIGCAVEMIHTYSLIHDDLPCMDDDDLRRGKPTNHKVFGEAAAVLAGDGLLTEAFRVIATLDMVSAEKRIALIKELSAAIGAEGMVGGQVADMEAEGKKVTPAELEAIHAMKTAKLLSFSIVAGAILSDAPNVEIERLRQFGFHIGIAFQIRDDILDLEGSEDKIGKRIGSDTANEKTTYPSMLTLTGAKEKLNDHIQSAKGLLYELSLEKELLTELCELIGNRDH</sequence>
<keyword evidence="6" id="KW-0479">Metal-binding</keyword>
<dbReference type="PANTHER" id="PTHR43281:SF1">
    <property type="entry name" value="FARNESYL DIPHOSPHATE SYNTHASE"/>
    <property type="match status" value="1"/>
</dbReference>
<dbReference type="InterPro" id="IPR033749">
    <property type="entry name" value="Polyprenyl_synt_CS"/>
</dbReference>
<dbReference type="GO" id="GO:0046872">
    <property type="term" value="F:metal ion binding"/>
    <property type="evidence" value="ECO:0007669"/>
    <property type="project" value="UniProtKB-KW"/>
</dbReference>
<keyword evidence="5 12" id="KW-0808">Transferase</keyword>
<dbReference type="OrthoDB" id="9805316at2"/>
<dbReference type="NCBIfam" id="NF045485">
    <property type="entry name" value="FPPsyn"/>
    <property type="match status" value="1"/>
</dbReference>
<dbReference type="SFLD" id="SFLDG01017">
    <property type="entry name" value="Polyprenyl_Transferase_Like"/>
    <property type="match status" value="1"/>
</dbReference>
<evidence type="ECO:0000256" key="2">
    <source>
        <dbReference type="ARBA" id="ARBA00006706"/>
    </source>
</evidence>
<dbReference type="InterPro" id="IPR000092">
    <property type="entry name" value="Polyprenyl_synt"/>
</dbReference>
<evidence type="ECO:0000256" key="1">
    <source>
        <dbReference type="ARBA" id="ARBA00001946"/>
    </source>
</evidence>
<evidence type="ECO:0000256" key="4">
    <source>
        <dbReference type="ARBA" id="ARBA00015100"/>
    </source>
</evidence>
<accession>A0A0M5JIR1</accession>
<keyword evidence="14" id="KW-1185">Reference proteome</keyword>
<evidence type="ECO:0000256" key="7">
    <source>
        <dbReference type="ARBA" id="ARBA00022842"/>
    </source>
</evidence>
<dbReference type="EMBL" id="CP012600">
    <property type="protein sequence ID" value="ALC81569.1"/>
    <property type="molecule type" value="Genomic_DNA"/>
</dbReference>
<evidence type="ECO:0000313" key="13">
    <source>
        <dbReference type="EMBL" id="ALC81569.1"/>
    </source>
</evidence>
<protein>
    <recommendedName>
        <fullName evidence="4">Farnesyl diphosphate synthase</fullName>
        <ecNumber evidence="3">2.5.1.10</ecNumber>
    </recommendedName>
    <alternativeName>
        <fullName evidence="10">(2E,6E)-farnesyl diphosphate synthase</fullName>
    </alternativeName>
    <alternativeName>
        <fullName evidence="9">Geranyltranstransferase</fullName>
    </alternativeName>
</protein>
<reference evidence="14" key="1">
    <citation type="submission" date="2015-08" db="EMBL/GenBank/DDBJ databases">
        <title>Genome sequencing project for genomic taxonomy and phylogenomics of Bacillus-like bacteria.</title>
        <authorList>
            <person name="Liu B."/>
            <person name="Wang J."/>
            <person name="Zhu Y."/>
            <person name="Liu G."/>
            <person name="Chen Q."/>
            <person name="Chen Z."/>
            <person name="Lan J."/>
            <person name="Che J."/>
            <person name="Ge C."/>
            <person name="Shi H."/>
            <person name="Pan Z."/>
            <person name="Liu X."/>
        </authorList>
    </citation>
    <scope>NUCLEOTIDE SEQUENCE [LARGE SCALE GENOMIC DNA]</scope>
    <source>
        <strain evidence="14">FJAT-4402</strain>
    </source>
</reference>
<dbReference type="CDD" id="cd00685">
    <property type="entry name" value="Trans_IPPS_HT"/>
    <property type="match status" value="1"/>
</dbReference>